<comment type="caution">
    <text evidence="1">The sequence shown here is derived from an EMBL/GenBank/DDBJ whole genome shotgun (WGS) entry which is preliminary data.</text>
</comment>
<reference evidence="1 2" key="1">
    <citation type="submission" date="2018-07" db="EMBL/GenBank/DDBJ databases">
        <title>Halomonas rutogse sp. nov., isolated from Lake TangqianCo on Tibetan Plateau.</title>
        <authorList>
            <person name="Lu H."/>
            <person name="Xing P."/>
            <person name="Wu Q."/>
        </authorList>
    </citation>
    <scope>NUCLEOTIDE SEQUENCE [LARGE SCALE GENOMIC DNA]</scope>
    <source>
        <strain evidence="1 2">TQ8S</strain>
    </source>
</reference>
<sequence length="69" mass="7764">MSATLIQVIRVFRFKSRDLPDPNPTMTQAEVLEHYTNQYPELLGGKVVPPTQEGDALVYELRANFGDKG</sequence>
<evidence type="ECO:0000313" key="1">
    <source>
        <dbReference type="EMBL" id="RCV93892.1"/>
    </source>
</evidence>
<dbReference type="EMBL" id="QPIJ01000001">
    <property type="protein sequence ID" value="RCV93892.1"/>
    <property type="molecule type" value="Genomic_DNA"/>
</dbReference>
<dbReference type="Pfam" id="PF14454">
    <property type="entry name" value="Prok_Ub"/>
    <property type="match status" value="1"/>
</dbReference>
<proteinExistence type="predicted"/>
<dbReference type="InterPro" id="IPR032866">
    <property type="entry name" value="Prok_Ub"/>
</dbReference>
<name>A0A368UBT6_9GAMM</name>
<keyword evidence="2" id="KW-1185">Reference proteome</keyword>
<dbReference type="OrthoDB" id="6912309at2"/>
<accession>A0A368UBT6</accession>
<gene>
    <name evidence="1" type="ORF">DU506_01665</name>
</gene>
<dbReference type="NCBIfam" id="TIGR03738">
    <property type="entry name" value="PRTRC_C"/>
    <property type="match status" value="1"/>
</dbReference>
<dbReference type="Proteomes" id="UP000253204">
    <property type="component" value="Unassembled WGS sequence"/>
</dbReference>
<evidence type="ECO:0000313" key="2">
    <source>
        <dbReference type="Proteomes" id="UP000253204"/>
    </source>
</evidence>
<protein>
    <submittedName>
        <fullName evidence="1">PRTRC system protein C</fullName>
    </submittedName>
</protein>
<dbReference type="RefSeq" id="WP_114485220.1">
    <property type="nucleotide sequence ID" value="NZ_CBCSHM010000001.1"/>
</dbReference>
<dbReference type="InterPro" id="IPR022289">
    <property type="entry name" value="PRTRC_protein-C"/>
</dbReference>
<organism evidence="1 2">
    <name type="scientific">Vreelandella rituensis</name>
    <dbReference type="NCBI Taxonomy" id="2282306"/>
    <lineage>
        <taxon>Bacteria</taxon>
        <taxon>Pseudomonadati</taxon>
        <taxon>Pseudomonadota</taxon>
        <taxon>Gammaproteobacteria</taxon>
        <taxon>Oceanospirillales</taxon>
        <taxon>Halomonadaceae</taxon>
        <taxon>Vreelandella</taxon>
    </lineage>
</organism>
<dbReference type="AlphaFoldDB" id="A0A368UBT6"/>